<accession>A0A9J5X1R6</accession>
<protein>
    <submittedName>
        <fullName evidence="2">Uncharacterized protein</fullName>
    </submittedName>
</protein>
<sequence>MMNFDGDGIEEYNELVAALDKHEYQSKPKKYELDMKNCESPPTRPSIEEAPKLELKALPPHLSKNGLMLDPRLAMSTAKKRDVAGRPVAEDSRPRHPAIIGCTRPSGPSYPLSSASTLASDSPTTFASVVEWCSNVAIRSFRLQLAKGTTDAPNRAWTDERAHASRR</sequence>
<dbReference type="AlphaFoldDB" id="A0A9J5X1R6"/>
<proteinExistence type="predicted"/>
<evidence type="ECO:0000313" key="2">
    <source>
        <dbReference type="EMBL" id="KAG5581373.1"/>
    </source>
</evidence>
<keyword evidence="3" id="KW-1185">Reference proteome</keyword>
<reference evidence="2 3" key="1">
    <citation type="submission" date="2020-09" db="EMBL/GenBank/DDBJ databases">
        <title>De no assembly of potato wild relative species, Solanum commersonii.</title>
        <authorList>
            <person name="Cho K."/>
        </authorList>
    </citation>
    <scope>NUCLEOTIDE SEQUENCE [LARGE SCALE GENOMIC DNA]</scope>
    <source>
        <strain evidence="2">LZ3.2</strain>
        <tissue evidence="2">Leaf</tissue>
    </source>
</reference>
<feature type="region of interest" description="Disordered" evidence="1">
    <location>
        <begin position="77"/>
        <end position="106"/>
    </location>
</feature>
<feature type="compositionally biased region" description="Basic and acidic residues" evidence="1">
    <location>
        <begin position="157"/>
        <end position="167"/>
    </location>
</feature>
<evidence type="ECO:0000256" key="1">
    <source>
        <dbReference type="SAM" id="MobiDB-lite"/>
    </source>
</evidence>
<feature type="compositionally biased region" description="Basic and acidic residues" evidence="1">
    <location>
        <begin position="79"/>
        <end position="94"/>
    </location>
</feature>
<dbReference type="OrthoDB" id="1304512at2759"/>
<comment type="caution">
    <text evidence="2">The sequence shown here is derived from an EMBL/GenBank/DDBJ whole genome shotgun (WGS) entry which is preliminary data.</text>
</comment>
<organism evidence="2 3">
    <name type="scientific">Solanum commersonii</name>
    <name type="common">Commerson's wild potato</name>
    <name type="synonym">Commerson's nightshade</name>
    <dbReference type="NCBI Taxonomy" id="4109"/>
    <lineage>
        <taxon>Eukaryota</taxon>
        <taxon>Viridiplantae</taxon>
        <taxon>Streptophyta</taxon>
        <taxon>Embryophyta</taxon>
        <taxon>Tracheophyta</taxon>
        <taxon>Spermatophyta</taxon>
        <taxon>Magnoliopsida</taxon>
        <taxon>eudicotyledons</taxon>
        <taxon>Gunneridae</taxon>
        <taxon>Pentapetalae</taxon>
        <taxon>asterids</taxon>
        <taxon>lamiids</taxon>
        <taxon>Solanales</taxon>
        <taxon>Solanaceae</taxon>
        <taxon>Solanoideae</taxon>
        <taxon>Solaneae</taxon>
        <taxon>Solanum</taxon>
    </lineage>
</organism>
<evidence type="ECO:0000313" key="3">
    <source>
        <dbReference type="Proteomes" id="UP000824120"/>
    </source>
</evidence>
<feature type="region of interest" description="Disordered" evidence="1">
    <location>
        <begin position="147"/>
        <end position="167"/>
    </location>
</feature>
<dbReference type="Proteomes" id="UP000824120">
    <property type="component" value="Chromosome 10"/>
</dbReference>
<dbReference type="EMBL" id="JACXVP010000010">
    <property type="protein sequence ID" value="KAG5581373.1"/>
    <property type="molecule type" value="Genomic_DNA"/>
</dbReference>
<gene>
    <name evidence="2" type="ORF">H5410_052000</name>
</gene>
<name>A0A9J5X1R6_SOLCO</name>